<organism evidence="1 2">
    <name type="scientific">Actinospica durhamensis</name>
    <dbReference type="NCBI Taxonomy" id="1508375"/>
    <lineage>
        <taxon>Bacteria</taxon>
        <taxon>Bacillati</taxon>
        <taxon>Actinomycetota</taxon>
        <taxon>Actinomycetes</taxon>
        <taxon>Catenulisporales</taxon>
        <taxon>Actinospicaceae</taxon>
        <taxon>Actinospica</taxon>
    </lineage>
</organism>
<accession>A0A941IS39</accession>
<evidence type="ECO:0000313" key="1">
    <source>
        <dbReference type="EMBL" id="MBR7839505.1"/>
    </source>
</evidence>
<evidence type="ECO:0000313" key="2">
    <source>
        <dbReference type="Proteomes" id="UP000675781"/>
    </source>
</evidence>
<dbReference type="Proteomes" id="UP000675781">
    <property type="component" value="Unassembled WGS sequence"/>
</dbReference>
<sequence>MTLSHPHFYDSSISIETVVDAGMACRNVSDALLISKYEPAARVELFPVAQTPYGLFFALGADMALYGFHDPHLGLYGFDFVDFLNLLYDDRAPISLIG</sequence>
<dbReference type="AlphaFoldDB" id="A0A941IS39"/>
<name>A0A941IS39_9ACTN</name>
<protein>
    <submittedName>
        <fullName evidence="1">Uncharacterized protein</fullName>
    </submittedName>
</protein>
<gene>
    <name evidence="1" type="ORF">KDL01_39990</name>
</gene>
<comment type="caution">
    <text evidence="1">The sequence shown here is derived from an EMBL/GenBank/DDBJ whole genome shotgun (WGS) entry which is preliminary data.</text>
</comment>
<dbReference type="EMBL" id="JAGSOG010000468">
    <property type="protein sequence ID" value="MBR7839505.1"/>
    <property type="molecule type" value="Genomic_DNA"/>
</dbReference>
<proteinExistence type="predicted"/>
<keyword evidence="2" id="KW-1185">Reference proteome</keyword>
<reference evidence="1" key="1">
    <citation type="submission" date="2021-04" db="EMBL/GenBank/DDBJ databases">
        <title>Genome based classification of Actinospica acidithermotolerans sp. nov., an actinobacterium isolated from an Indonesian hot spring.</title>
        <authorList>
            <person name="Kusuma A.B."/>
            <person name="Putra K.E."/>
            <person name="Nafisah S."/>
            <person name="Loh J."/>
            <person name="Nouioui I."/>
            <person name="Goodfellow M."/>
        </authorList>
    </citation>
    <scope>NUCLEOTIDE SEQUENCE</scope>
    <source>
        <strain evidence="1">CSCA 57</strain>
    </source>
</reference>